<proteinExistence type="inferred from homology"/>
<feature type="compositionally biased region" description="Low complexity" evidence="2">
    <location>
        <begin position="40"/>
        <end position="53"/>
    </location>
</feature>
<dbReference type="EMBL" id="JBFCZG010000002">
    <property type="protein sequence ID" value="KAL3425598.1"/>
    <property type="molecule type" value="Genomic_DNA"/>
</dbReference>
<name>A0ABR4PQG2_9HELO</name>
<keyword evidence="1" id="KW-0811">Translocation</keyword>
<dbReference type="Gene3D" id="3.40.50.1000">
    <property type="entry name" value="HAD superfamily/HAD-like"/>
    <property type="match status" value="1"/>
</dbReference>
<comment type="subunit">
    <text evidence="1">Component of the TIM23 complex.</text>
</comment>
<keyword evidence="1" id="KW-0496">Mitochondrion</keyword>
<keyword evidence="1" id="KW-0809">Transit peptide</keyword>
<comment type="function">
    <text evidence="1">Essential component of the TIM23 complex, a complex that mediates the translocation of transit peptide-containing proteins across the mitochondrial inner membrane.</text>
</comment>
<keyword evidence="1" id="KW-0813">Transport</keyword>
<gene>
    <name evidence="4" type="ORF">PVAG01_02389</name>
</gene>
<evidence type="ECO:0000256" key="2">
    <source>
        <dbReference type="SAM" id="MobiDB-lite"/>
    </source>
</evidence>
<dbReference type="SUPFAM" id="SSF56784">
    <property type="entry name" value="HAD-like"/>
    <property type="match status" value="1"/>
</dbReference>
<sequence length="421" mass="47003">MFTTRFRCIRAISVHRLAHSFAIRSTSIDSTMDSALPSPQQQQQQQQQQNQTRRPPRTRNRKARGGTGTTVTANHNITTQVSPEDSVSEQVLINNLTISEPNSTEQNQPPPLGRLSISAQQPLSKTKIKAIAKEYRAAERLKRKGQQPGASDSNSGNPASMGTPMEQLFSGNASKDAVRHVISQQAALTPGPVRPFAPKYSEAIVRPSAGSGGVPTATDAYLAAAYTVPIPTPQPRHIMVVIDLNGTILYRPSKAQPTRFVERPHARRFLKYCVDTFTVVIWSSAREQNVRTMCKAFLTDELEGRVTAVWGRDKFGLTREDYNSRVQCYKRLTKIWEDPELRTSHPDVAAGGIWDQSNTVLIDDSYEKARSEPYNLIAVPEFFGDRHEPDNILPQVHDYLNWLSCHTDVSSCIRTHAFKAL</sequence>
<dbReference type="PROSITE" id="PS50969">
    <property type="entry name" value="FCP1"/>
    <property type="match status" value="1"/>
</dbReference>
<dbReference type="Proteomes" id="UP001629113">
    <property type="component" value="Unassembled WGS sequence"/>
</dbReference>
<dbReference type="Pfam" id="PF03031">
    <property type="entry name" value="NIF"/>
    <property type="match status" value="1"/>
</dbReference>
<keyword evidence="5" id="KW-1185">Reference proteome</keyword>
<accession>A0ABR4PQG2</accession>
<dbReference type="InterPro" id="IPR004274">
    <property type="entry name" value="FCP1_dom"/>
</dbReference>
<dbReference type="InterPro" id="IPR036412">
    <property type="entry name" value="HAD-like_sf"/>
</dbReference>
<comment type="caution">
    <text evidence="4">The sequence shown here is derived from an EMBL/GenBank/DDBJ whole genome shotgun (WGS) entry which is preliminary data.</text>
</comment>
<dbReference type="InterPro" id="IPR050365">
    <property type="entry name" value="TIM50"/>
</dbReference>
<dbReference type="PANTHER" id="PTHR12210">
    <property type="entry name" value="DULLARD PROTEIN PHOSPHATASE"/>
    <property type="match status" value="1"/>
</dbReference>
<feature type="domain" description="FCP1 homology" evidence="3">
    <location>
        <begin position="233"/>
        <end position="403"/>
    </location>
</feature>
<feature type="region of interest" description="Disordered" evidence="2">
    <location>
        <begin position="140"/>
        <end position="176"/>
    </location>
</feature>
<feature type="compositionally biased region" description="Polar residues" evidence="2">
    <location>
        <begin position="148"/>
        <end position="160"/>
    </location>
</feature>
<keyword evidence="1" id="KW-0653">Protein transport</keyword>
<evidence type="ECO:0000259" key="3">
    <source>
        <dbReference type="PROSITE" id="PS50969"/>
    </source>
</evidence>
<evidence type="ECO:0000313" key="5">
    <source>
        <dbReference type="Proteomes" id="UP001629113"/>
    </source>
</evidence>
<comment type="subcellular location">
    <subcellularLocation>
        <location evidence="1">Mitochondrion inner membrane</location>
        <topology evidence="1">Single-pass membrane protein</topology>
    </subcellularLocation>
</comment>
<dbReference type="SMART" id="SM00577">
    <property type="entry name" value="CPDc"/>
    <property type="match status" value="1"/>
</dbReference>
<evidence type="ECO:0000256" key="1">
    <source>
        <dbReference type="RuleBase" id="RU365079"/>
    </source>
</evidence>
<feature type="compositionally biased region" description="Basic residues" evidence="2">
    <location>
        <begin position="54"/>
        <end position="64"/>
    </location>
</feature>
<evidence type="ECO:0000313" key="4">
    <source>
        <dbReference type="EMBL" id="KAL3425598.1"/>
    </source>
</evidence>
<feature type="region of interest" description="Disordered" evidence="2">
    <location>
        <begin position="30"/>
        <end position="120"/>
    </location>
</feature>
<feature type="compositionally biased region" description="Polar residues" evidence="2">
    <location>
        <begin position="30"/>
        <end position="39"/>
    </location>
</feature>
<comment type="similarity">
    <text evidence="1">Belongs to the TIM50 family.</text>
</comment>
<reference evidence="4 5" key="1">
    <citation type="submission" date="2024-06" db="EMBL/GenBank/DDBJ databases">
        <title>Complete genome of Phlyctema vagabunda strain 19-DSS-EL-015.</title>
        <authorList>
            <person name="Fiorenzani C."/>
        </authorList>
    </citation>
    <scope>NUCLEOTIDE SEQUENCE [LARGE SCALE GENOMIC DNA]</scope>
    <source>
        <strain evidence="4 5">19-DSS-EL-015</strain>
    </source>
</reference>
<feature type="compositionally biased region" description="Polar residues" evidence="2">
    <location>
        <begin position="69"/>
        <end position="107"/>
    </location>
</feature>
<dbReference type="InterPro" id="IPR023214">
    <property type="entry name" value="HAD_sf"/>
</dbReference>
<organism evidence="4 5">
    <name type="scientific">Phlyctema vagabunda</name>
    <dbReference type="NCBI Taxonomy" id="108571"/>
    <lineage>
        <taxon>Eukaryota</taxon>
        <taxon>Fungi</taxon>
        <taxon>Dikarya</taxon>
        <taxon>Ascomycota</taxon>
        <taxon>Pezizomycotina</taxon>
        <taxon>Leotiomycetes</taxon>
        <taxon>Helotiales</taxon>
        <taxon>Dermateaceae</taxon>
        <taxon>Phlyctema</taxon>
    </lineage>
</organism>
<protein>
    <recommendedName>
        <fullName evidence="1">Mitochondrial import inner membrane translocase subunit TIM50</fullName>
    </recommendedName>
</protein>